<dbReference type="EMBL" id="UYSL01000999">
    <property type="protein sequence ID" value="VDL64702.1"/>
    <property type="molecule type" value="Genomic_DNA"/>
</dbReference>
<reference evidence="4" key="1">
    <citation type="submission" date="2017-02" db="UniProtKB">
        <authorList>
            <consortium name="WormBaseParasite"/>
        </authorList>
    </citation>
    <scope>IDENTIFICATION</scope>
</reference>
<protein>
    <submittedName>
        <fullName evidence="4">C3HC-type domain-containing protein</fullName>
    </submittedName>
</protein>
<name>A0A0N4XFM2_NIPBR</name>
<gene>
    <name evidence="2" type="ORF">NBR_LOCUS1325</name>
</gene>
<keyword evidence="3" id="KW-1185">Reference proteome</keyword>
<dbReference type="AlphaFoldDB" id="A0A0N4XFM2"/>
<evidence type="ECO:0000313" key="3">
    <source>
        <dbReference type="Proteomes" id="UP000271162"/>
    </source>
</evidence>
<accession>A0A0N4XFM2</accession>
<dbReference type="Proteomes" id="UP000271162">
    <property type="component" value="Unassembled WGS sequence"/>
</dbReference>
<sequence>MFADYANFPFRKSGAQSPAIESRPIVIYGDERYRIISDMGACVFCMEFCTGRCRHRFRRCFYCERLEGSQFVDLRPKDEGHHSASCSVPDRRPDAKRRIKEFEEARRQIIGELQRHFESGSQGNSDILEDGPE</sequence>
<organism evidence="4">
    <name type="scientific">Nippostrongylus brasiliensis</name>
    <name type="common">Rat hookworm</name>
    <dbReference type="NCBI Taxonomy" id="27835"/>
    <lineage>
        <taxon>Eukaryota</taxon>
        <taxon>Metazoa</taxon>
        <taxon>Ecdysozoa</taxon>
        <taxon>Nematoda</taxon>
        <taxon>Chromadorea</taxon>
        <taxon>Rhabditida</taxon>
        <taxon>Rhabditina</taxon>
        <taxon>Rhabditomorpha</taxon>
        <taxon>Strongyloidea</taxon>
        <taxon>Heligmosomidae</taxon>
        <taxon>Nippostrongylus</taxon>
    </lineage>
</organism>
<feature type="region of interest" description="Disordered" evidence="1">
    <location>
        <begin position="113"/>
        <end position="133"/>
    </location>
</feature>
<proteinExistence type="predicted"/>
<dbReference type="WBParaSite" id="NBR_0000132401-mRNA-1">
    <property type="protein sequence ID" value="NBR_0000132401-mRNA-1"/>
    <property type="gene ID" value="NBR_0000132401"/>
</dbReference>
<evidence type="ECO:0000313" key="2">
    <source>
        <dbReference type="EMBL" id="VDL64702.1"/>
    </source>
</evidence>
<reference evidence="2 3" key="2">
    <citation type="submission" date="2018-11" db="EMBL/GenBank/DDBJ databases">
        <authorList>
            <consortium name="Pathogen Informatics"/>
        </authorList>
    </citation>
    <scope>NUCLEOTIDE SEQUENCE [LARGE SCALE GENOMIC DNA]</scope>
</reference>
<evidence type="ECO:0000313" key="4">
    <source>
        <dbReference type="WBParaSite" id="NBR_0000132401-mRNA-1"/>
    </source>
</evidence>
<evidence type="ECO:0000256" key="1">
    <source>
        <dbReference type="SAM" id="MobiDB-lite"/>
    </source>
</evidence>